<evidence type="ECO:0000256" key="9">
    <source>
        <dbReference type="ARBA" id="ARBA00023237"/>
    </source>
</evidence>
<dbReference type="InterPro" id="IPR012910">
    <property type="entry name" value="Plug_dom"/>
</dbReference>
<dbReference type="AlphaFoldDB" id="C2MDL3"/>
<dbReference type="InterPro" id="IPR036942">
    <property type="entry name" value="Beta-barrel_TonB_sf"/>
</dbReference>
<evidence type="ECO:0000259" key="14">
    <source>
        <dbReference type="Pfam" id="PF07715"/>
    </source>
</evidence>
<accession>C2MDL3</accession>
<feature type="domain" description="TonB-dependent receptor plug" evidence="14">
    <location>
        <begin position="54"/>
        <end position="158"/>
    </location>
</feature>
<dbReference type="Gene3D" id="2.40.170.20">
    <property type="entry name" value="TonB-dependent receptor, beta-barrel domain"/>
    <property type="match status" value="1"/>
</dbReference>
<dbReference type="RefSeq" id="WP_007365947.1">
    <property type="nucleotide sequence ID" value="NZ_ACLR01000203.1"/>
</dbReference>
<dbReference type="Pfam" id="PF07715">
    <property type="entry name" value="Plug"/>
    <property type="match status" value="1"/>
</dbReference>
<dbReference type="InterPro" id="IPR000531">
    <property type="entry name" value="Beta-barrel_TonB"/>
</dbReference>
<dbReference type="InterPro" id="IPR039426">
    <property type="entry name" value="TonB-dep_rcpt-like"/>
</dbReference>
<evidence type="ECO:0000256" key="6">
    <source>
        <dbReference type="ARBA" id="ARBA00023077"/>
    </source>
</evidence>
<feature type="chain" id="PRO_5002914852" evidence="12">
    <location>
        <begin position="21"/>
        <end position="653"/>
    </location>
</feature>
<comment type="subcellular location">
    <subcellularLocation>
        <location evidence="1 10">Cell outer membrane</location>
        <topology evidence="1 10">Multi-pass membrane protein</topology>
    </subcellularLocation>
</comment>
<dbReference type="STRING" id="596327.PORUE0001_0892"/>
<evidence type="ECO:0000259" key="13">
    <source>
        <dbReference type="Pfam" id="PF00593"/>
    </source>
</evidence>
<evidence type="ECO:0000313" key="15">
    <source>
        <dbReference type="EMBL" id="EEK16189.1"/>
    </source>
</evidence>
<dbReference type="OrthoDB" id="9764669at2"/>
<dbReference type="Proteomes" id="UP000003303">
    <property type="component" value="Unassembled WGS sequence"/>
</dbReference>
<gene>
    <name evidence="15" type="ORF">PORUE0001_0892</name>
</gene>
<protein>
    <submittedName>
        <fullName evidence="15">TonB-dependent hemin utilization receptor HmuR</fullName>
    </submittedName>
</protein>
<feature type="signal peptide" evidence="12">
    <location>
        <begin position="1"/>
        <end position="20"/>
    </location>
</feature>
<comment type="similarity">
    <text evidence="10 11">Belongs to the TonB-dependent receptor family.</text>
</comment>
<evidence type="ECO:0000256" key="12">
    <source>
        <dbReference type="SAM" id="SignalP"/>
    </source>
</evidence>
<evidence type="ECO:0000256" key="1">
    <source>
        <dbReference type="ARBA" id="ARBA00004571"/>
    </source>
</evidence>
<proteinExistence type="inferred from homology"/>
<keyword evidence="2 10" id="KW-0813">Transport</keyword>
<reference evidence="15 16" key="1">
    <citation type="submission" date="2009-04" db="EMBL/GenBank/DDBJ databases">
        <authorList>
            <person name="Sebastian Y."/>
            <person name="Madupu R."/>
            <person name="Durkin A.S."/>
            <person name="Torralba M."/>
            <person name="Methe B."/>
            <person name="Sutton G.G."/>
            <person name="Strausberg R.L."/>
            <person name="Nelson K.E."/>
        </authorList>
    </citation>
    <scope>NUCLEOTIDE SEQUENCE [LARGE SCALE GENOMIC DNA]</scope>
    <source>
        <strain evidence="15 16">60-3</strain>
    </source>
</reference>
<comment type="caution">
    <text evidence="15">The sequence shown here is derived from an EMBL/GenBank/DDBJ whole genome shotgun (WGS) entry which is preliminary data.</text>
</comment>
<keyword evidence="6 11" id="KW-0798">TonB box</keyword>
<sequence>MKSSLYIFLSLLTLASSLSATPLLPQDSILLDSTKVKCLDEVVVTGTRTRCPMKNISIPIRVVSPKEIEAVQARSVEDLLQMVIPGVQTSTHGTQNRMSIRGLSADYYLFLIDGERMTNEGASSSVDLERIDPSSIERIEMLQGSSSALYGSNAIGGVINIITKRSHKKLDATLSGHYDTQSIQRYNGRLVMKLGRVTSTTTGGYAKQLDYELPSVRADIPRTMPGFYTFHMEEQLRYLSPDKRLSMTATGRFHSRMQNFDDKEKNRYQSPTGNLRLLYKPTDGHSVEASYHIEGYKRDKYFFLATKEEGPWEPQFNYLTQTARMQYNYDPTEDPYKPSFNAGVEILHENLRSVQVTNLNQVHSASTKTLYGQMLWRMDNNWSTTVGIRQDMHSTYGTHLTPRLSIMWRNHNYALRISYSEGFRSPSLKELFMDWDHRGMFRIKGASDLKPEISHLVMITPEYNNSFMNLSLSASYNRINNRIYTRPEQEGRVLQYRNGDKPLNLWSGTAMLRVTPFANFDININYALVLEQMKVQGKTHSFYIRNTRPHHINGSIQYGHRWGLYTLSGQFTGRYLSGVKSAVYDDASDDYKYASYPGYALFRASVTQRWQTLLDLSLTLGCDNLFNYMTPIVEQGASLSPGRSYFVSLSLNY</sequence>
<dbReference type="PANTHER" id="PTHR30069">
    <property type="entry name" value="TONB-DEPENDENT OUTER MEMBRANE RECEPTOR"/>
    <property type="match status" value="1"/>
</dbReference>
<keyword evidence="8 15" id="KW-0675">Receptor</keyword>
<evidence type="ECO:0000256" key="11">
    <source>
        <dbReference type="RuleBase" id="RU003357"/>
    </source>
</evidence>
<evidence type="ECO:0000256" key="10">
    <source>
        <dbReference type="PROSITE-ProRule" id="PRU01360"/>
    </source>
</evidence>
<dbReference type="GO" id="GO:0015344">
    <property type="term" value="F:siderophore uptake transmembrane transporter activity"/>
    <property type="evidence" value="ECO:0007669"/>
    <property type="project" value="TreeGrafter"/>
</dbReference>
<evidence type="ECO:0000313" key="16">
    <source>
        <dbReference type="Proteomes" id="UP000003303"/>
    </source>
</evidence>
<evidence type="ECO:0000256" key="7">
    <source>
        <dbReference type="ARBA" id="ARBA00023136"/>
    </source>
</evidence>
<name>C2MDL3_9PORP</name>
<evidence type="ECO:0000256" key="8">
    <source>
        <dbReference type="ARBA" id="ARBA00023170"/>
    </source>
</evidence>
<keyword evidence="16" id="KW-1185">Reference proteome</keyword>
<dbReference type="GO" id="GO:0044718">
    <property type="term" value="P:siderophore transmembrane transport"/>
    <property type="evidence" value="ECO:0007669"/>
    <property type="project" value="TreeGrafter"/>
</dbReference>
<keyword evidence="4 10" id="KW-0812">Transmembrane</keyword>
<keyword evidence="3 10" id="KW-1134">Transmembrane beta strand</keyword>
<dbReference type="PANTHER" id="PTHR30069:SF29">
    <property type="entry name" value="HEMOGLOBIN AND HEMOGLOBIN-HAPTOGLOBIN-BINDING PROTEIN 1-RELATED"/>
    <property type="match status" value="1"/>
</dbReference>
<dbReference type="InterPro" id="IPR037066">
    <property type="entry name" value="Plug_dom_sf"/>
</dbReference>
<dbReference type="CDD" id="cd01347">
    <property type="entry name" value="ligand_gated_channel"/>
    <property type="match status" value="1"/>
</dbReference>
<feature type="domain" description="TonB-dependent receptor-like beta-barrel" evidence="13">
    <location>
        <begin position="318"/>
        <end position="625"/>
    </location>
</feature>
<dbReference type="GO" id="GO:0009279">
    <property type="term" value="C:cell outer membrane"/>
    <property type="evidence" value="ECO:0007669"/>
    <property type="project" value="UniProtKB-SubCell"/>
</dbReference>
<keyword evidence="9 10" id="KW-0998">Cell outer membrane</keyword>
<dbReference type="eggNOG" id="COG4771">
    <property type="taxonomic scope" value="Bacteria"/>
</dbReference>
<dbReference type="PROSITE" id="PS52016">
    <property type="entry name" value="TONB_DEPENDENT_REC_3"/>
    <property type="match status" value="1"/>
</dbReference>
<evidence type="ECO:0000256" key="3">
    <source>
        <dbReference type="ARBA" id="ARBA00022452"/>
    </source>
</evidence>
<evidence type="ECO:0000256" key="4">
    <source>
        <dbReference type="ARBA" id="ARBA00022692"/>
    </source>
</evidence>
<evidence type="ECO:0000256" key="2">
    <source>
        <dbReference type="ARBA" id="ARBA00022448"/>
    </source>
</evidence>
<keyword evidence="5 12" id="KW-0732">Signal</keyword>
<organism evidence="15 16">
    <name type="scientific">Porphyromonas uenonis 60-3</name>
    <dbReference type="NCBI Taxonomy" id="596327"/>
    <lineage>
        <taxon>Bacteria</taxon>
        <taxon>Pseudomonadati</taxon>
        <taxon>Bacteroidota</taxon>
        <taxon>Bacteroidia</taxon>
        <taxon>Bacteroidales</taxon>
        <taxon>Porphyromonadaceae</taxon>
        <taxon>Porphyromonas</taxon>
    </lineage>
</organism>
<dbReference type="Gene3D" id="2.170.130.10">
    <property type="entry name" value="TonB-dependent receptor, plug domain"/>
    <property type="match status" value="1"/>
</dbReference>
<evidence type="ECO:0000256" key="5">
    <source>
        <dbReference type="ARBA" id="ARBA00022729"/>
    </source>
</evidence>
<dbReference type="Pfam" id="PF00593">
    <property type="entry name" value="TonB_dep_Rec_b-barrel"/>
    <property type="match status" value="1"/>
</dbReference>
<dbReference type="EMBL" id="ACLR01000203">
    <property type="protein sequence ID" value="EEK16189.1"/>
    <property type="molecule type" value="Genomic_DNA"/>
</dbReference>
<dbReference type="SUPFAM" id="SSF56935">
    <property type="entry name" value="Porins"/>
    <property type="match status" value="1"/>
</dbReference>
<keyword evidence="7 10" id="KW-0472">Membrane</keyword>